<dbReference type="EMBL" id="JARVWT010000005">
    <property type="protein sequence ID" value="MDH2332123.1"/>
    <property type="molecule type" value="Genomic_DNA"/>
</dbReference>
<evidence type="ECO:0000313" key="4">
    <source>
        <dbReference type="Proteomes" id="UP000094974"/>
    </source>
</evidence>
<dbReference type="Proteomes" id="UP001229409">
    <property type="component" value="Unassembled WGS sequence"/>
</dbReference>
<evidence type="ECO:0000313" key="1">
    <source>
        <dbReference type="EMBL" id="MDH2332123.1"/>
    </source>
</evidence>
<sequence>MIPFHKTWPYDIVMGDVYVQSCPFCDHDNVLLPLKPKELKLIHEGMKKLLVFPCCHNKVTLVDCDDDYLLSDTTLRHH</sequence>
<dbReference type="EMBL" id="CP097770">
    <property type="protein sequence ID" value="URJ50376.1"/>
    <property type="molecule type" value="Genomic_DNA"/>
</dbReference>
<dbReference type="Proteomes" id="UP000094974">
    <property type="component" value="Unassembled WGS sequence"/>
</dbReference>
<reference evidence="1" key="4">
    <citation type="submission" date="2023-04" db="EMBL/GenBank/DDBJ databases">
        <title>Uncovering the Secrets of Slow-Growing Bacteria in Tropical Savanna Soil through Cultivation and Genomic Analysis.</title>
        <authorList>
            <person name="Goncalves O.S."/>
            <person name="Santana M.F."/>
        </authorList>
    </citation>
    <scope>NUCLEOTIDE SEQUENCE</scope>
    <source>
        <strain evidence="1">ANTI</strain>
    </source>
</reference>
<reference evidence="2" key="2">
    <citation type="submission" date="2016-05" db="EMBL/GenBank/DDBJ databases">
        <authorList>
            <person name="Zheng J."/>
            <person name="Timme R."/>
            <person name="Allard M."/>
            <person name="Strain E."/>
            <person name="Luo Y."/>
            <person name="Brown E."/>
        </authorList>
    </citation>
    <scope>NUCLEOTIDE SEQUENCE</scope>
    <source>
        <strain evidence="2">CFSAN034343</strain>
    </source>
</reference>
<proteinExistence type="predicted"/>
<dbReference type="eggNOG" id="ENOG503320Z">
    <property type="taxonomic scope" value="Bacteria"/>
</dbReference>
<evidence type="ECO:0000313" key="5">
    <source>
        <dbReference type="Proteomes" id="UP001229409"/>
    </source>
</evidence>
<evidence type="ECO:0000313" key="2">
    <source>
        <dbReference type="EMBL" id="ODA06766.1"/>
    </source>
</evidence>
<gene>
    <name evidence="2" type="ORF">A7312_14445</name>
    <name evidence="3" type="ORF">MF626_004845</name>
    <name evidence="1" type="ORF">QDS18_14725</name>
</gene>
<dbReference type="Proteomes" id="UP001055784">
    <property type="component" value="Chromosome"/>
</dbReference>
<accession>A0A074LA51</accession>
<dbReference type="RefSeq" id="WP_023990206.1">
    <property type="nucleotide sequence ID" value="NZ_CP011420.1"/>
</dbReference>
<protein>
    <submittedName>
        <fullName evidence="1">Uncharacterized protein</fullName>
    </submittedName>
</protein>
<name>A0A074LA51_PAEPO</name>
<dbReference type="AlphaFoldDB" id="A0A074LA51"/>
<evidence type="ECO:0000313" key="3">
    <source>
        <dbReference type="EMBL" id="URJ50376.1"/>
    </source>
</evidence>
<reference evidence="3" key="3">
    <citation type="submission" date="2022-11" db="EMBL/GenBank/DDBJ databases">
        <authorList>
            <person name="Vasilchenko N.G."/>
            <person name="Prazdnova E.V."/>
            <person name="Gorovtsov A.V."/>
            <person name="Chistyakov V.A."/>
            <person name="Pak M.L."/>
        </authorList>
    </citation>
    <scope>NUCLEOTIDE SEQUENCE</scope>
    <source>
        <strain evidence="3">R 4.5</strain>
    </source>
</reference>
<reference evidence="4" key="1">
    <citation type="submission" date="2016-05" db="EMBL/GenBank/DDBJ databases">
        <title>Whole genome shotgun sequencing of cultured foodborne pathogen.</title>
        <authorList>
            <person name="Zheng J."/>
            <person name="Timme R."/>
            <person name="Allard M."/>
            <person name="Strain E."/>
            <person name="Luo Y."/>
            <person name="Brown E."/>
        </authorList>
    </citation>
    <scope>NUCLEOTIDE SEQUENCE [LARGE SCALE GENOMIC DNA]</scope>
    <source>
        <strain evidence="4">CFSAN034343</strain>
    </source>
</reference>
<dbReference type="EMBL" id="LYND01000173">
    <property type="protein sequence ID" value="ODA06766.1"/>
    <property type="molecule type" value="Genomic_DNA"/>
</dbReference>
<organism evidence="1 5">
    <name type="scientific">Paenibacillus polymyxa</name>
    <name type="common">Bacillus polymyxa</name>
    <dbReference type="NCBI Taxonomy" id="1406"/>
    <lineage>
        <taxon>Bacteria</taxon>
        <taxon>Bacillati</taxon>
        <taxon>Bacillota</taxon>
        <taxon>Bacilli</taxon>
        <taxon>Bacillales</taxon>
        <taxon>Paenibacillaceae</taxon>
        <taxon>Paenibacillus</taxon>
    </lineage>
</organism>
<keyword evidence="4" id="KW-1185">Reference proteome</keyword>